<evidence type="ECO:0000313" key="1">
    <source>
        <dbReference type="EMBL" id="JAE16206.1"/>
    </source>
</evidence>
<reference evidence="1" key="2">
    <citation type="journal article" date="2015" name="Data Brief">
        <title>Shoot transcriptome of the giant reed, Arundo donax.</title>
        <authorList>
            <person name="Barrero R.A."/>
            <person name="Guerrero F.D."/>
            <person name="Moolhuijzen P."/>
            <person name="Goolsby J.A."/>
            <person name="Tidwell J."/>
            <person name="Bellgard S.E."/>
            <person name="Bellgard M.I."/>
        </authorList>
    </citation>
    <scope>NUCLEOTIDE SEQUENCE</scope>
    <source>
        <tissue evidence="1">Shoot tissue taken approximately 20 cm above the soil surface</tissue>
    </source>
</reference>
<dbReference type="AlphaFoldDB" id="A0A0A9G0Z2"/>
<proteinExistence type="predicted"/>
<reference evidence="1" key="1">
    <citation type="submission" date="2014-09" db="EMBL/GenBank/DDBJ databases">
        <authorList>
            <person name="Magalhaes I.L.F."/>
            <person name="Oliveira U."/>
            <person name="Santos F.R."/>
            <person name="Vidigal T.H.D.A."/>
            <person name="Brescovit A.D."/>
            <person name="Santos A.J."/>
        </authorList>
    </citation>
    <scope>NUCLEOTIDE SEQUENCE</scope>
    <source>
        <tissue evidence="1">Shoot tissue taken approximately 20 cm above the soil surface</tissue>
    </source>
</reference>
<name>A0A0A9G0Z2_ARUDO</name>
<protein>
    <submittedName>
        <fullName evidence="1">Uncharacterized protein</fullName>
    </submittedName>
</protein>
<dbReference type="EMBL" id="GBRH01181690">
    <property type="protein sequence ID" value="JAE16206.1"/>
    <property type="molecule type" value="Transcribed_RNA"/>
</dbReference>
<organism evidence="1">
    <name type="scientific">Arundo donax</name>
    <name type="common">Giant reed</name>
    <name type="synonym">Donax arundinaceus</name>
    <dbReference type="NCBI Taxonomy" id="35708"/>
    <lineage>
        <taxon>Eukaryota</taxon>
        <taxon>Viridiplantae</taxon>
        <taxon>Streptophyta</taxon>
        <taxon>Embryophyta</taxon>
        <taxon>Tracheophyta</taxon>
        <taxon>Spermatophyta</taxon>
        <taxon>Magnoliopsida</taxon>
        <taxon>Liliopsida</taxon>
        <taxon>Poales</taxon>
        <taxon>Poaceae</taxon>
        <taxon>PACMAD clade</taxon>
        <taxon>Arundinoideae</taxon>
        <taxon>Arundineae</taxon>
        <taxon>Arundo</taxon>
    </lineage>
</organism>
<accession>A0A0A9G0Z2</accession>
<sequence>MVSSQNLFMVFDVANVMTRSGSAECFCIYSCYVLSDP</sequence>